<comment type="caution">
    <text evidence="1">The sequence shown here is derived from an EMBL/GenBank/DDBJ whole genome shotgun (WGS) entry which is preliminary data.</text>
</comment>
<keyword evidence="2" id="KW-1185">Reference proteome</keyword>
<dbReference type="EMBL" id="ACFU01000002">
    <property type="protein sequence ID" value="EEF15147.1"/>
    <property type="molecule type" value="Genomic_DNA"/>
</dbReference>
<proteinExistence type="predicted"/>
<dbReference type="AlphaFoldDB" id="B9CYD8"/>
<name>B9CYD8_CAMRE</name>
<dbReference type="Proteomes" id="UP000003082">
    <property type="component" value="Unassembled WGS sequence"/>
</dbReference>
<evidence type="ECO:0000313" key="2">
    <source>
        <dbReference type="Proteomes" id="UP000003082"/>
    </source>
</evidence>
<gene>
    <name evidence="1" type="ORF">CAMRE0001_1757</name>
</gene>
<accession>B9CYD8</accession>
<protein>
    <submittedName>
        <fullName evidence="1">Uncharacterized protein</fullName>
    </submittedName>
</protein>
<sequence length="46" mass="5396">MRFLEAHKNNPAKVIYIDVNISSQDKEKLISNKLIQKRRSKNAAER</sequence>
<reference evidence="1 2" key="1">
    <citation type="submission" date="2008-08" db="EMBL/GenBank/DDBJ databases">
        <authorList>
            <person name="Madupu R."/>
            <person name="Durkin A.S."/>
            <person name="Torralba M."/>
            <person name="Methe B."/>
            <person name="Sutton G.G."/>
            <person name="Strausberg R.L."/>
            <person name="Nelson K.E."/>
        </authorList>
    </citation>
    <scope>NUCLEOTIDE SEQUENCE [LARGE SCALE GENOMIC DNA]</scope>
    <source>
        <strain evidence="1 2">RM3267</strain>
    </source>
</reference>
<evidence type="ECO:0000313" key="1">
    <source>
        <dbReference type="EMBL" id="EEF15147.1"/>
    </source>
</evidence>
<organism evidence="1 2">
    <name type="scientific">Campylobacter rectus RM3267</name>
    <dbReference type="NCBI Taxonomy" id="553218"/>
    <lineage>
        <taxon>Bacteria</taxon>
        <taxon>Pseudomonadati</taxon>
        <taxon>Campylobacterota</taxon>
        <taxon>Epsilonproteobacteria</taxon>
        <taxon>Campylobacterales</taxon>
        <taxon>Campylobacteraceae</taxon>
        <taxon>Campylobacter</taxon>
    </lineage>
</organism>